<reference evidence="8 9" key="1">
    <citation type="journal article" date="2016" name="Nat. Commun.">
        <title>Thousands of microbial genomes shed light on interconnected biogeochemical processes in an aquifer system.</title>
        <authorList>
            <person name="Anantharaman K."/>
            <person name="Brown C.T."/>
            <person name="Hug L.A."/>
            <person name="Sharon I."/>
            <person name="Castelle C.J."/>
            <person name="Probst A.J."/>
            <person name="Thomas B.C."/>
            <person name="Singh A."/>
            <person name="Wilkins M.J."/>
            <person name="Karaoz U."/>
            <person name="Brodie E.L."/>
            <person name="Williams K.H."/>
            <person name="Hubbard S.S."/>
            <person name="Banfield J.F."/>
        </authorList>
    </citation>
    <scope>NUCLEOTIDE SEQUENCE [LARGE SCALE GENOMIC DNA]</scope>
</reference>
<keyword evidence="5 6" id="KW-0234">DNA repair</keyword>
<gene>
    <name evidence="6" type="primary">ruvA</name>
    <name evidence="8" type="ORF">A2774_04255</name>
</gene>
<comment type="function">
    <text evidence="6">The RuvA-RuvB-RuvC complex processes Holliday junction (HJ) DNA during genetic recombination and DNA repair, while the RuvA-RuvB complex plays an important role in the rescue of blocked DNA replication forks via replication fork reversal (RFR). RuvA specifically binds to HJ cruciform DNA, conferring on it an open structure. The RuvB hexamer acts as an ATP-dependent pump, pulling dsDNA into and through the RuvAB complex. HJ branch migration allows RuvC to scan DNA until it finds its consensus sequence, where it cleaves and resolves the cruciform DNA.</text>
</comment>
<dbReference type="GO" id="GO:0000400">
    <property type="term" value="F:four-way junction DNA binding"/>
    <property type="evidence" value="ECO:0007669"/>
    <property type="project" value="UniProtKB-UniRule"/>
</dbReference>
<feature type="region of interest" description="Domain III" evidence="6">
    <location>
        <begin position="148"/>
        <end position="190"/>
    </location>
</feature>
<dbReference type="EMBL" id="MFZG01000009">
    <property type="protein sequence ID" value="OGK17381.1"/>
    <property type="molecule type" value="Genomic_DNA"/>
</dbReference>
<feature type="domain" description="Helix-hairpin-helix DNA-binding motif class 1" evidence="7">
    <location>
        <begin position="73"/>
        <end position="92"/>
    </location>
</feature>
<dbReference type="Pfam" id="PF01330">
    <property type="entry name" value="RuvA_N"/>
    <property type="match status" value="1"/>
</dbReference>
<proteinExistence type="inferred from homology"/>
<comment type="subunit">
    <text evidence="6">Homotetramer. Forms an RuvA(8)-RuvB(12)-Holliday junction (HJ) complex. HJ DNA is sandwiched between 2 RuvA tetramers; dsDNA enters through RuvA and exits via RuvB. An RuvB hexamer assembles on each DNA strand where it exits the tetramer. Each RuvB hexamer is contacted by two RuvA subunits (via domain III) on 2 adjacent RuvB subunits; this complex drives branch migration. In the full resolvosome a probable DNA-RuvA(4)-RuvB(12)-RuvC(2) complex forms which resolves the HJ.</text>
</comment>
<feature type="domain" description="Helix-hairpin-helix DNA-binding motif class 1" evidence="7">
    <location>
        <begin position="108"/>
        <end position="127"/>
    </location>
</feature>
<evidence type="ECO:0000256" key="4">
    <source>
        <dbReference type="ARBA" id="ARBA00023172"/>
    </source>
</evidence>
<dbReference type="Pfam" id="PF14520">
    <property type="entry name" value="HHH_5"/>
    <property type="match status" value="1"/>
</dbReference>
<comment type="subcellular location">
    <subcellularLocation>
        <location evidence="6">Cytoplasm</location>
    </subcellularLocation>
</comment>
<evidence type="ECO:0000313" key="9">
    <source>
        <dbReference type="Proteomes" id="UP000177208"/>
    </source>
</evidence>
<sequence>MIGKLKGKLIEIEGNQGLIETTGGVCYQAYLTPSVIGRDRIQDTLEIYTYLQVRDDALVLFGFETKKESDFFKMLLGIAGIGPKTAFTVISFTKIDELISAVKDNNSDFFAKIPGLGKKSALKIMLELSHKLSSEFQLEKMYLSEEDKTVVDALISLGFKGNEAKKILTKIDKKLSIEDKVKQALKKVKV</sequence>
<dbReference type="HAMAP" id="MF_00031">
    <property type="entry name" value="DNA_HJ_migration_RuvA"/>
    <property type="match status" value="1"/>
</dbReference>
<dbReference type="GO" id="GO:0006281">
    <property type="term" value="P:DNA repair"/>
    <property type="evidence" value="ECO:0007669"/>
    <property type="project" value="UniProtKB-UniRule"/>
</dbReference>
<keyword evidence="1 6" id="KW-0963">Cytoplasm</keyword>
<evidence type="ECO:0000256" key="6">
    <source>
        <dbReference type="HAMAP-Rule" id="MF_00031"/>
    </source>
</evidence>
<dbReference type="GO" id="GO:0005524">
    <property type="term" value="F:ATP binding"/>
    <property type="evidence" value="ECO:0007669"/>
    <property type="project" value="InterPro"/>
</dbReference>
<evidence type="ECO:0000256" key="1">
    <source>
        <dbReference type="ARBA" id="ARBA00022490"/>
    </source>
</evidence>
<comment type="caution">
    <text evidence="8">The sequence shown here is derived from an EMBL/GenBank/DDBJ whole genome shotgun (WGS) entry which is preliminary data.</text>
</comment>
<dbReference type="InterPro" id="IPR003583">
    <property type="entry name" value="Hlx-hairpin-Hlx_DNA-bd_motif"/>
</dbReference>
<dbReference type="SUPFAM" id="SSF46929">
    <property type="entry name" value="DNA helicase RuvA subunit, C-terminal domain"/>
    <property type="match status" value="1"/>
</dbReference>
<dbReference type="Gene3D" id="1.10.150.20">
    <property type="entry name" value="5' to 3' exonuclease, C-terminal subdomain"/>
    <property type="match status" value="1"/>
</dbReference>
<dbReference type="GO" id="GO:0009379">
    <property type="term" value="C:Holliday junction helicase complex"/>
    <property type="evidence" value="ECO:0007669"/>
    <property type="project" value="InterPro"/>
</dbReference>
<dbReference type="SMART" id="SM00278">
    <property type="entry name" value="HhH1"/>
    <property type="match status" value="2"/>
</dbReference>
<dbReference type="InterPro" id="IPR011114">
    <property type="entry name" value="RuvA_C"/>
</dbReference>
<keyword evidence="8" id="KW-0547">Nucleotide-binding</keyword>
<dbReference type="SUPFAM" id="SSF50249">
    <property type="entry name" value="Nucleic acid-binding proteins"/>
    <property type="match status" value="1"/>
</dbReference>
<dbReference type="CDD" id="cd14332">
    <property type="entry name" value="UBA_RuvA_C"/>
    <property type="match status" value="1"/>
</dbReference>
<evidence type="ECO:0000259" key="7">
    <source>
        <dbReference type="SMART" id="SM00278"/>
    </source>
</evidence>
<dbReference type="GO" id="GO:0006310">
    <property type="term" value="P:DNA recombination"/>
    <property type="evidence" value="ECO:0007669"/>
    <property type="project" value="UniProtKB-UniRule"/>
</dbReference>
<dbReference type="GO" id="GO:0048476">
    <property type="term" value="C:Holliday junction resolvase complex"/>
    <property type="evidence" value="ECO:0007669"/>
    <property type="project" value="UniProtKB-UniRule"/>
</dbReference>
<dbReference type="InterPro" id="IPR010994">
    <property type="entry name" value="RuvA_2-like"/>
</dbReference>
<dbReference type="GO" id="GO:0005737">
    <property type="term" value="C:cytoplasm"/>
    <property type="evidence" value="ECO:0007669"/>
    <property type="project" value="UniProtKB-SubCell"/>
</dbReference>
<evidence type="ECO:0000256" key="2">
    <source>
        <dbReference type="ARBA" id="ARBA00022763"/>
    </source>
</evidence>
<dbReference type="Gene3D" id="2.40.50.140">
    <property type="entry name" value="Nucleic acid-binding proteins"/>
    <property type="match status" value="1"/>
</dbReference>
<keyword evidence="2 6" id="KW-0227">DNA damage</keyword>
<protein>
    <recommendedName>
        <fullName evidence="6">Holliday junction branch migration complex subunit RuvA</fullName>
    </recommendedName>
</protein>
<keyword evidence="8" id="KW-0378">Hydrolase</keyword>
<dbReference type="InterPro" id="IPR013849">
    <property type="entry name" value="DNA_helicase_Holl-junc_RuvA_I"/>
</dbReference>
<accession>A0A1F7GEJ8</accession>
<name>A0A1F7GEJ8_9BACT</name>
<dbReference type="InterPro" id="IPR000085">
    <property type="entry name" value="RuvA"/>
</dbReference>
<keyword evidence="4 6" id="KW-0233">DNA recombination</keyword>
<dbReference type="Proteomes" id="UP000177208">
    <property type="component" value="Unassembled WGS sequence"/>
</dbReference>
<comment type="caution">
    <text evidence="6">Lacks conserved residue(s) required for the propagation of feature annotation.</text>
</comment>
<evidence type="ECO:0000256" key="3">
    <source>
        <dbReference type="ARBA" id="ARBA00023125"/>
    </source>
</evidence>
<dbReference type="AlphaFoldDB" id="A0A1F7GEJ8"/>
<comment type="similarity">
    <text evidence="6">Belongs to the RuvA family.</text>
</comment>
<dbReference type="NCBIfam" id="TIGR00084">
    <property type="entry name" value="ruvA"/>
    <property type="match status" value="1"/>
</dbReference>
<keyword evidence="3 6" id="KW-0238">DNA-binding</keyword>
<comment type="domain">
    <text evidence="6">Has three domains with a flexible linker between the domains II and III and assumes an 'L' shape. Domain III is highly mobile and contacts RuvB.</text>
</comment>
<evidence type="ECO:0000256" key="5">
    <source>
        <dbReference type="ARBA" id="ARBA00023204"/>
    </source>
</evidence>
<evidence type="ECO:0000313" key="8">
    <source>
        <dbReference type="EMBL" id="OGK17381.1"/>
    </source>
</evidence>
<dbReference type="SUPFAM" id="SSF47781">
    <property type="entry name" value="RuvA domain 2-like"/>
    <property type="match status" value="1"/>
</dbReference>
<dbReference type="InterPro" id="IPR036267">
    <property type="entry name" value="RuvA_C_sf"/>
</dbReference>
<keyword evidence="8" id="KW-0067">ATP-binding</keyword>
<dbReference type="Gene3D" id="1.10.8.10">
    <property type="entry name" value="DNA helicase RuvA subunit, C-terminal domain"/>
    <property type="match status" value="1"/>
</dbReference>
<feature type="region of interest" description="Domain I" evidence="6">
    <location>
        <begin position="1"/>
        <end position="64"/>
    </location>
</feature>
<keyword evidence="8" id="KW-0347">Helicase</keyword>
<organism evidence="8 9">
    <name type="scientific">Candidatus Roizmanbacteria bacterium RIFCSPHIGHO2_01_FULL_39_12c</name>
    <dbReference type="NCBI Taxonomy" id="1802031"/>
    <lineage>
        <taxon>Bacteria</taxon>
        <taxon>Candidatus Roizmaniibacteriota</taxon>
    </lineage>
</organism>
<dbReference type="InterPro" id="IPR012340">
    <property type="entry name" value="NA-bd_OB-fold"/>
</dbReference>
<dbReference type="GO" id="GO:0009378">
    <property type="term" value="F:four-way junction helicase activity"/>
    <property type="evidence" value="ECO:0007669"/>
    <property type="project" value="InterPro"/>
</dbReference>
<dbReference type="Pfam" id="PF07499">
    <property type="entry name" value="RuvA_C"/>
    <property type="match status" value="1"/>
</dbReference>